<feature type="region of interest" description="Disordered" evidence="10">
    <location>
        <begin position="506"/>
        <end position="527"/>
    </location>
</feature>
<accession>A0A4D8R8H8</accession>
<reference evidence="12 13" key="1">
    <citation type="submission" date="2018-09" db="EMBL/GenBank/DDBJ databases">
        <title>Whole genome based analysis of evolution and adaptive divergence in Indian and Brazilian strains of Azospirillum brasilense.</title>
        <authorList>
            <person name="Singh C."/>
            <person name="Tripathi A.K."/>
        </authorList>
    </citation>
    <scope>NUCLEOTIDE SEQUENCE [LARGE SCALE GENOMIC DNA]</scope>
    <source>
        <strain evidence="12 13">MTCC4039</strain>
        <plasmid evidence="12 13">p3</plasmid>
    </source>
</reference>
<evidence type="ECO:0000256" key="7">
    <source>
        <dbReference type="ARBA" id="ARBA00022840"/>
    </source>
</evidence>
<protein>
    <submittedName>
        <fullName evidence="12">Sugar ABC transporter ATP-binding protein</fullName>
    </submittedName>
</protein>
<dbReference type="GO" id="GO:0005886">
    <property type="term" value="C:plasma membrane"/>
    <property type="evidence" value="ECO:0007669"/>
    <property type="project" value="UniProtKB-SubCell"/>
</dbReference>
<evidence type="ECO:0000256" key="3">
    <source>
        <dbReference type="ARBA" id="ARBA00022475"/>
    </source>
</evidence>
<keyword evidence="8" id="KW-1278">Translocase</keyword>
<keyword evidence="9" id="KW-0472">Membrane</keyword>
<dbReference type="InterPro" id="IPR050107">
    <property type="entry name" value="ABC_carbohydrate_import_ATPase"/>
</dbReference>
<dbReference type="PANTHER" id="PTHR43790:SF3">
    <property type="entry name" value="D-ALLOSE IMPORT ATP-BINDING PROTEIN ALSA-RELATED"/>
    <property type="match status" value="1"/>
</dbReference>
<dbReference type="CDD" id="cd03216">
    <property type="entry name" value="ABC_Carb_Monos_I"/>
    <property type="match status" value="1"/>
</dbReference>
<feature type="domain" description="ABC transporter" evidence="11">
    <location>
        <begin position="6"/>
        <end position="241"/>
    </location>
</feature>
<proteinExistence type="predicted"/>
<dbReference type="Pfam" id="PF00005">
    <property type="entry name" value="ABC_tran"/>
    <property type="match status" value="2"/>
</dbReference>
<keyword evidence="5" id="KW-0677">Repeat</keyword>
<dbReference type="FunFam" id="3.40.50.300:FF:000127">
    <property type="entry name" value="Ribose import ATP-binding protein RbsA"/>
    <property type="match status" value="1"/>
</dbReference>
<evidence type="ECO:0000256" key="6">
    <source>
        <dbReference type="ARBA" id="ARBA00022741"/>
    </source>
</evidence>
<dbReference type="PROSITE" id="PS50893">
    <property type="entry name" value="ABC_TRANSPORTER_2"/>
    <property type="match status" value="2"/>
</dbReference>
<dbReference type="SMART" id="SM00382">
    <property type="entry name" value="AAA"/>
    <property type="match status" value="2"/>
</dbReference>
<dbReference type="InterPro" id="IPR003593">
    <property type="entry name" value="AAA+_ATPase"/>
</dbReference>
<dbReference type="PANTHER" id="PTHR43790">
    <property type="entry name" value="CARBOHYDRATE TRANSPORT ATP-BINDING PROTEIN MG119-RELATED"/>
    <property type="match status" value="1"/>
</dbReference>
<dbReference type="AlphaFoldDB" id="A0A4D8R8H8"/>
<organism evidence="12 13">
    <name type="scientific">Azospirillum brasilense</name>
    <dbReference type="NCBI Taxonomy" id="192"/>
    <lineage>
        <taxon>Bacteria</taxon>
        <taxon>Pseudomonadati</taxon>
        <taxon>Pseudomonadota</taxon>
        <taxon>Alphaproteobacteria</taxon>
        <taxon>Rhodospirillales</taxon>
        <taxon>Azospirillaceae</taxon>
        <taxon>Azospirillum</taxon>
    </lineage>
</organism>
<feature type="compositionally biased region" description="Low complexity" evidence="10">
    <location>
        <begin position="506"/>
        <end position="515"/>
    </location>
</feature>
<evidence type="ECO:0000256" key="4">
    <source>
        <dbReference type="ARBA" id="ARBA00022597"/>
    </source>
</evidence>
<dbReference type="InterPro" id="IPR017871">
    <property type="entry name" value="ABC_transporter-like_CS"/>
</dbReference>
<evidence type="ECO:0000256" key="9">
    <source>
        <dbReference type="ARBA" id="ARBA00023136"/>
    </source>
</evidence>
<keyword evidence="4" id="KW-0762">Sugar transport</keyword>
<feature type="domain" description="ABC transporter" evidence="11">
    <location>
        <begin position="240"/>
        <end position="496"/>
    </location>
</feature>
<keyword evidence="6" id="KW-0547">Nucleotide-binding</keyword>
<sequence>MAEPLLAAFGVTKSFGPVEVLHGVDFTVLRGEVHALVGENGAGKSTLMKILSGFHQPTSGAVRVDGRPVSFSGIGAAEAAGVVLIHQEFNLAEHLTVEENIFLGRELRRGPFLDKRAMRERSRAVLAELECPVDPRARVRDLAVSERQMVEIAKAMSREVRVLIMDEPTAVLTGTESAVLFGLIRRLRDQGVGIVYTSHKLDEVRAITDRVTVLRDGHHIATRPTAELTEDGIAQLMVGRAISDLFPAKTPPAPDAPVVLEARGIDVPGWVRGAGFDLRRGEILGFAGLIGAGRTELAEGLLGLRRRTAGTLSRNGEPLRVRRLEDAVAAGIAYLTEDRKGKGLLLAKGLQPNLTLLALDRYGRIFVDERREAAALERAVTEFDIRVRTLDVPVGSLSGGNQQKLLLAKTMQVDPDILIVDEPTRGIDIGTKQQIYQFLHDFARRGGSVILISSEMPEIIGLSHRVVVMRSGVVTGILEGADVEEGEIVRYATGLKGRMVDGLKGRTSLRSSSRTSEGDAHDAVGHA</sequence>
<feature type="compositionally biased region" description="Basic and acidic residues" evidence="10">
    <location>
        <begin position="516"/>
        <end position="527"/>
    </location>
</feature>
<dbReference type="InterPro" id="IPR003439">
    <property type="entry name" value="ABC_transporter-like_ATP-bd"/>
</dbReference>
<evidence type="ECO:0000259" key="11">
    <source>
        <dbReference type="PROSITE" id="PS50893"/>
    </source>
</evidence>
<keyword evidence="7 12" id="KW-0067">ATP-binding</keyword>
<evidence type="ECO:0000256" key="1">
    <source>
        <dbReference type="ARBA" id="ARBA00004202"/>
    </source>
</evidence>
<evidence type="ECO:0000256" key="8">
    <source>
        <dbReference type="ARBA" id="ARBA00022967"/>
    </source>
</evidence>
<geneLocation type="plasmid" evidence="12">
    <name>p3</name>
</geneLocation>
<dbReference type="PROSITE" id="PS00211">
    <property type="entry name" value="ABC_TRANSPORTER_1"/>
    <property type="match status" value="1"/>
</dbReference>
<keyword evidence="3" id="KW-1003">Cell membrane</keyword>
<dbReference type="CDD" id="cd03215">
    <property type="entry name" value="ABC_Carb_Monos_II"/>
    <property type="match status" value="1"/>
</dbReference>
<keyword evidence="2" id="KW-0813">Transport</keyword>
<dbReference type="GO" id="GO:0016887">
    <property type="term" value="F:ATP hydrolysis activity"/>
    <property type="evidence" value="ECO:0007669"/>
    <property type="project" value="InterPro"/>
</dbReference>
<dbReference type="InterPro" id="IPR027417">
    <property type="entry name" value="P-loop_NTPase"/>
</dbReference>
<dbReference type="SUPFAM" id="SSF52540">
    <property type="entry name" value="P-loop containing nucleoside triphosphate hydrolases"/>
    <property type="match status" value="2"/>
</dbReference>
<keyword evidence="12" id="KW-0614">Plasmid</keyword>
<dbReference type="Gene3D" id="3.40.50.300">
    <property type="entry name" value="P-loop containing nucleotide triphosphate hydrolases"/>
    <property type="match status" value="2"/>
</dbReference>
<dbReference type="RefSeq" id="WP_137143398.1">
    <property type="nucleotide sequence ID" value="NZ_CP032349.1"/>
</dbReference>
<dbReference type="Proteomes" id="UP000298693">
    <property type="component" value="Plasmid p3"/>
</dbReference>
<evidence type="ECO:0000256" key="10">
    <source>
        <dbReference type="SAM" id="MobiDB-lite"/>
    </source>
</evidence>
<dbReference type="GO" id="GO:0005524">
    <property type="term" value="F:ATP binding"/>
    <property type="evidence" value="ECO:0007669"/>
    <property type="project" value="UniProtKB-KW"/>
</dbReference>
<evidence type="ECO:0000256" key="2">
    <source>
        <dbReference type="ARBA" id="ARBA00022448"/>
    </source>
</evidence>
<dbReference type="EMBL" id="CP032349">
    <property type="protein sequence ID" value="QCO19575.1"/>
    <property type="molecule type" value="Genomic_DNA"/>
</dbReference>
<evidence type="ECO:0000313" key="12">
    <source>
        <dbReference type="EMBL" id="QCO19575.1"/>
    </source>
</evidence>
<gene>
    <name evidence="12" type="ORF">D3869_30565</name>
</gene>
<evidence type="ECO:0000256" key="5">
    <source>
        <dbReference type="ARBA" id="ARBA00022737"/>
    </source>
</evidence>
<evidence type="ECO:0000313" key="13">
    <source>
        <dbReference type="Proteomes" id="UP000298693"/>
    </source>
</evidence>
<comment type="subcellular location">
    <subcellularLocation>
        <location evidence="1">Cell membrane</location>
        <topology evidence="1">Peripheral membrane protein</topology>
    </subcellularLocation>
</comment>
<name>A0A4D8R8H8_AZOBR</name>